<organism evidence="8 9">
    <name type="scientific">Caulifigura coniformis</name>
    <dbReference type="NCBI Taxonomy" id="2527983"/>
    <lineage>
        <taxon>Bacteria</taxon>
        <taxon>Pseudomonadati</taxon>
        <taxon>Planctomycetota</taxon>
        <taxon>Planctomycetia</taxon>
        <taxon>Planctomycetales</taxon>
        <taxon>Planctomycetaceae</taxon>
        <taxon>Caulifigura</taxon>
    </lineage>
</organism>
<dbReference type="Gene3D" id="3.20.20.70">
    <property type="entry name" value="Aldolase class I"/>
    <property type="match status" value="1"/>
</dbReference>
<evidence type="ECO:0000256" key="1">
    <source>
        <dbReference type="ARBA" id="ARBA00001966"/>
    </source>
</evidence>
<dbReference type="InterPro" id="IPR007197">
    <property type="entry name" value="rSAM"/>
</dbReference>
<gene>
    <name evidence="8" type="ORF">Pan44_51330</name>
</gene>
<proteinExistence type="predicted"/>
<keyword evidence="6" id="KW-0411">Iron-sulfur</keyword>
<evidence type="ECO:0000256" key="6">
    <source>
        <dbReference type="ARBA" id="ARBA00023014"/>
    </source>
</evidence>
<dbReference type="GO" id="GO:0051539">
    <property type="term" value="F:4 iron, 4 sulfur cluster binding"/>
    <property type="evidence" value="ECO:0007669"/>
    <property type="project" value="UniProtKB-KW"/>
</dbReference>
<feature type="domain" description="Radical SAM core" evidence="7">
    <location>
        <begin position="29"/>
        <end position="292"/>
    </location>
</feature>
<evidence type="ECO:0000256" key="3">
    <source>
        <dbReference type="ARBA" id="ARBA00022691"/>
    </source>
</evidence>
<keyword evidence="2" id="KW-0004">4Fe-4S</keyword>
<dbReference type="PANTHER" id="PTHR43787:SF11">
    <property type="entry name" value="UPF0026 PROTEIN SLR1464"/>
    <property type="match status" value="1"/>
</dbReference>
<keyword evidence="4" id="KW-0479">Metal-binding</keyword>
<reference evidence="8 9" key="1">
    <citation type="submission" date="2019-02" db="EMBL/GenBank/DDBJ databases">
        <title>Deep-cultivation of Planctomycetes and their phenomic and genomic characterization uncovers novel biology.</title>
        <authorList>
            <person name="Wiegand S."/>
            <person name="Jogler M."/>
            <person name="Boedeker C."/>
            <person name="Pinto D."/>
            <person name="Vollmers J."/>
            <person name="Rivas-Marin E."/>
            <person name="Kohn T."/>
            <person name="Peeters S.H."/>
            <person name="Heuer A."/>
            <person name="Rast P."/>
            <person name="Oberbeckmann S."/>
            <person name="Bunk B."/>
            <person name="Jeske O."/>
            <person name="Meyerdierks A."/>
            <person name="Storesund J.E."/>
            <person name="Kallscheuer N."/>
            <person name="Luecker S."/>
            <person name="Lage O.M."/>
            <person name="Pohl T."/>
            <person name="Merkel B.J."/>
            <person name="Hornburger P."/>
            <person name="Mueller R.-W."/>
            <person name="Bruemmer F."/>
            <person name="Labrenz M."/>
            <person name="Spormann A.M."/>
            <person name="Op den Camp H."/>
            <person name="Overmann J."/>
            <person name="Amann R."/>
            <person name="Jetten M.S.M."/>
            <person name="Mascher T."/>
            <person name="Medema M.H."/>
            <person name="Devos D.P."/>
            <person name="Kaster A.-K."/>
            <person name="Ovreas L."/>
            <person name="Rohde M."/>
            <person name="Galperin M.Y."/>
            <person name="Jogler C."/>
        </authorList>
    </citation>
    <scope>NUCLEOTIDE SEQUENCE [LARGE SCALE GENOMIC DNA]</scope>
    <source>
        <strain evidence="8 9">Pan44</strain>
    </source>
</reference>
<dbReference type="SFLD" id="SFLDS00029">
    <property type="entry name" value="Radical_SAM"/>
    <property type="match status" value="1"/>
</dbReference>
<dbReference type="SUPFAM" id="SSF102114">
    <property type="entry name" value="Radical SAM enzymes"/>
    <property type="match status" value="1"/>
</dbReference>
<comment type="cofactor">
    <cofactor evidence="1">
        <name>[4Fe-4S] cluster</name>
        <dbReference type="ChEBI" id="CHEBI:49883"/>
    </cofactor>
</comment>
<protein>
    <submittedName>
        <fullName evidence="8">Radical SAM superfamily protein</fullName>
    </submittedName>
</protein>
<dbReference type="Proteomes" id="UP000315700">
    <property type="component" value="Chromosome"/>
</dbReference>
<name>A0A517SLT2_9PLAN</name>
<keyword evidence="5" id="KW-0408">Iron</keyword>
<dbReference type="AlphaFoldDB" id="A0A517SLT2"/>
<evidence type="ECO:0000313" key="8">
    <source>
        <dbReference type="EMBL" id="QDT57068.1"/>
    </source>
</evidence>
<evidence type="ECO:0000256" key="2">
    <source>
        <dbReference type="ARBA" id="ARBA00022485"/>
    </source>
</evidence>
<dbReference type="RefSeq" id="WP_231754162.1">
    <property type="nucleotide sequence ID" value="NZ_CP036271.1"/>
</dbReference>
<dbReference type="EMBL" id="CP036271">
    <property type="protein sequence ID" value="QDT57068.1"/>
    <property type="molecule type" value="Genomic_DNA"/>
</dbReference>
<keyword evidence="3" id="KW-0949">S-adenosyl-L-methionine</keyword>
<keyword evidence="9" id="KW-1185">Reference proteome</keyword>
<evidence type="ECO:0000259" key="7">
    <source>
        <dbReference type="PROSITE" id="PS51918"/>
    </source>
</evidence>
<dbReference type="PROSITE" id="PS51918">
    <property type="entry name" value="RADICAL_SAM"/>
    <property type="match status" value="1"/>
</dbReference>
<evidence type="ECO:0000256" key="4">
    <source>
        <dbReference type="ARBA" id="ARBA00022723"/>
    </source>
</evidence>
<evidence type="ECO:0000313" key="9">
    <source>
        <dbReference type="Proteomes" id="UP000315700"/>
    </source>
</evidence>
<dbReference type="PANTHER" id="PTHR43787">
    <property type="entry name" value="FEMO COFACTOR BIOSYNTHESIS PROTEIN NIFB-RELATED"/>
    <property type="match status" value="1"/>
</dbReference>
<dbReference type="InterPro" id="IPR058240">
    <property type="entry name" value="rSAM_sf"/>
</dbReference>
<dbReference type="InterPro" id="IPR013785">
    <property type="entry name" value="Aldolase_TIM"/>
</dbReference>
<dbReference type="InParanoid" id="A0A517SLT2"/>
<accession>A0A517SLT2</accession>
<dbReference type="GO" id="GO:0046872">
    <property type="term" value="F:metal ion binding"/>
    <property type="evidence" value="ECO:0007669"/>
    <property type="project" value="UniProtKB-KW"/>
</dbReference>
<dbReference type="KEGG" id="ccos:Pan44_51330"/>
<evidence type="ECO:0000256" key="5">
    <source>
        <dbReference type="ARBA" id="ARBA00023004"/>
    </source>
</evidence>
<sequence>MTNRKALSSLPQYRSHSRKYELNRFVYPVLSRRSRGISIGVNLNPDKVCNFDCIYCQVDRRSEAETRFVELDQVLEELAHVVDLVVTGELFRDEKFQSVPPDLRRLNDIAFSGDGEPTTYRNFDEIISRVAQFKRARGLDDVKMVLITNATMFHRPPVVRGLAILDKNNGEVWAKLDAGTEPYYKLIDRTVIPFQRVLDNILSASKLRPMVLQSLFMRVNGEAPSSAEIAAYVQRIRDVIAGGGQIKLVQVYTVARPPAESFVSSLSDAEVDAIADQVRRGTGLPAECYYGG</sequence>
<dbReference type="CDD" id="cd01335">
    <property type="entry name" value="Radical_SAM"/>
    <property type="match status" value="1"/>
</dbReference>
<dbReference type="GO" id="GO:0003824">
    <property type="term" value="F:catalytic activity"/>
    <property type="evidence" value="ECO:0007669"/>
    <property type="project" value="InterPro"/>
</dbReference>
<dbReference type="Pfam" id="PF04055">
    <property type="entry name" value="Radical_SAM"/>
    <property type="match status" value="1"/>
</dbReference>